<dbReference type="InterPro" id="IPR055348">
    <property type="entry name" value="DctQ"/>
</dbReference>
<evidence type="ECO:0000256" key="8">
    <source>
        <dbReference type="ARBA" id="ARBA00038436"/>
    </source>
</evidence>
<evidence type="ECO:0000259" key="10">
    <source>
        <dbReference type="Pfam" id="PF04290"/>
    </source>
</evidence>
<reference evidence="11" key="1">
    <citation type="submission" date="2022-12" db="EMBL/GenBank/DDBJ databases">
        <title>Paracoccus onchidii sp. nov., isolated from a marine invertebrate from the South China Sea.</title>
        <authorList>
            <person name="Xu S."/>
            <person name="Liu Z."/>
            <person name="Xu Y."/>
        </authorList>
    </citation>
    <scope>NUCLEOTIDE SEQUENCE</scope>
    <source>
        <strain evidence="11">Z330</strain>
    </source>
</reference>
<organism evidence="11 12">
    <name type="scientific">Paracoccus onchidii</name>
    <dbReference type="NCBI Taxonomy" id="3017813"/>
    <lineage>
        <taxon>Bacteria</taxon>
        <taxon>Pseudomonadati</taxon>
        <taxon>Pseudomonadota</taxon>
        <taxon>Alphaproteobacteria</taxon>
        <taxon>Rhodobacterales</taxon>
        <taxon>Paracoccaceae</taxon>
        <taxon>Paracoccus</taxon>
    </lineage>
</organism>
<evidence type="ECO:0000256" key="3">
    <source>
        <dbReference type="ARBA" id="ARBA00022475"/>
    </source>
</evidence>
<dbReference type="Pfam" id="PF04290">
    <property type="entry name" value="DctQ"/>
    <property type="match status" value="1"/>
</dbReference>
<evidence type="ECO:0000256" key="2">
    <source>
        <dbReference type="ARBA" id="ARBA00022448"/>
    </source>
</evidence>
<dbReference type="InterPro" id="IPR007387">
    <property type="entry name" value="TRAP_DctQ"/>
</dbReference>
<feature type="transmembrane region" description="Helical" evidence="9">
    <location>
        <begin position="21"/>
        <end position="43"/>
    </location>
</feature>
<feature type="transmembrane region" description="Helical" evidence="9">
    <location>
        <begin position="148"/>
        <end position="173"/>
    </location>
</feature>
<keyword evidence="12" id="KW-1185">Reference proteome</keyword>
<name>A0ABT4ZGS0_9RHOB</name>
<evidence type="ECO:0000256" key="4">
    <source>
        <dbReference type="ARBA" id="ARBA00022519"/>
    </source>
</evidence>
<keyword evidence="2 9" id="KW-0813">Transport</keyword>
<evidence type="ECO:0000256" key="7">
    <source>
        <dbReference type="ARBA" id="ARBA00023136"/>
    </source>
</evidence>
<keyword evidence="7 9" id="KW-0472">Membrane</keyword>
<keyword evidence="3" id="KW-1003">Cell membrane</keyword>
<dbReference type="EMBL" id="JAQBIE010000016">
    <property type="protein sequence ID" value="MDB6178459.1"/>
    <property type="molecule type" value="Genomic_DNA"/>
</dbReference>
<dbReference type="Proteomes" id="UP001165641">
    <property type="component" value="Unassembled WGS sequence"/>
</dbReference>
<feature type="domain" description="Tripartite ATP-independent periplasmic transporters DctQ component" evidence="10">
    <location>
        <begin position="37"/>
        <end position="173"/>
    </location>
</feature>
<evidence type="ECO:0000313" key="11">
    <source>
        <dbReference type="EMBL" id="MDB6178459.1"/>
    </source>
</evidence>
<feature type="transmembrane region" description="Helical" evidence="9">
    <location>
        <begin position="55"/>
        <end position="78"/>
    </location>
</feature>
<evidence type="ECO:0000256" key="9">
    <source>
        <dbReference type="RuleBase" id="RU369079"/>
    </source>
</evidence>
<evidence type="ECO:0000256" key="5">
    <source>
        <dbReference type="ARBA" id="ARBA00022692"/>
    </source>
</evidence>
<keyword evidence="4 9" id="KW-0997">Cell inner membrane</keyword>
<dbReference type="RefSeq" id="WP_271889580.1">
    <property type="nucleotide sequence ID" value="NZ_JAQBIE010000016.1"/>
</dbReference>
<dbReference type="PANTHER" id="PTHR35011">
    <property type="entry name" value="2,3-DIKETO-L-GULONATE TRAP TRANSPORTER SMALL PERMEASE PROTEIN YIAM"/>
    <property type="match status" value="1"/>
</dbReference>
<keyword evidence="5 9" id="KW-0812">Transmembrane</keyword>
<keyword evidence="6 9" id="KW-1133">Transmembrane helix</keyword>
<proteinExistence type="inferred from homology"/>
<feature type="transmembrane region" description="Helical" evidence="9">
    <location>
        <begin position="99"/>
        <end position="121"/>
    </location>
</feature>
<evidence type="ECO:0000313" key="12">
    <source>
        <dbReference type="Proteomes" id="UP001165641"/>
    </source>
</evidence>
<evidence type="ECO:0000256" key="6">
    <source>
        <dbReference type="ARBA" id="ARBA00022989"/>
    </source>
</evidence>
<comment type="subcellular location">
    <subcellularLocation>
        <location evidence="1 9">Cell inner membrane</location>
        <topology evidence="1 9">Multi-pass membrane protein</topology>
    </subcellularLocation>
</comment>
<comment type="function">
    <text evidence="9">Part of the tripartite ATP-independent periplasmic (TRAP) transport system.</text>
</comment>
<comment type="similarity">
    <text evidence="8 9">Belongs to the TRAP transporter small permease family.</text>
</comment>
<evidence type="ECO:0000256" key="1">
    <source>
        <dbReference type="ARBA" id="ARBA00004429"/>
    </source>
</evidence>
<accession>A0ABT4ZGS0</accession>
<gene>
    <name evidence="11" type="ORF">PAF17_13220</name>
</gene>
<protein>
    <recommendedName>
        <fullName evidence="9">TRAP transporter small permease protein</fullName>
    </recommendedName>
</protein>
<sequence>MLIAQNARGPLGPLVALIDSAIRLVSAVVLLVTFCAIFLPTLANAILRYSTSASISWSVEIVELTFPWFIMAGAALAAQHSQHIGVELLSSMLTGRLRLWLELVVQTIVILCCGAVVYVFLGFGIFEGGMQFAAGNVQFTSLGVPQSYSYLALLFGYGALGVTAVTTVIRLLAGAEIQHSSNSM</sequence>
<comment type="caution">
    <text evidence="11">The sequence shown here is derived from an EMBL/GenBank/DDBJ whole genome shotgun (WGS) entry which is preliminary data.</text>
</comment>
<comment type="subunit">
    <text evidence="9">The complex comprises the extracytoplasmic solute receptor protein and the two transmembrane proteins.</text>
</comment>